<sequence>METDEAKFGTAAHQASFKFTVHEYVKTGSAQEVDRGSVLEEAYQTIVDASATSNGWQSPRFPVESGRGVGVNASNRNAYTLRTLPPKISCATRIPRELKKWGAEVTEDEVFCLEDLDDFISTDLQYIFSKKSFVNQSSAVTQTSVQPRPNKRARTYSPSPEPQPEPEQKKRKLKYGSLVSVIPRPHVYPSPYSSSMNHSARGLPFKKTKPEFIAPYSSTPSSSDVRVAWIVPIRGKLPWDNATSADFLEKNDAPIPSTDPSSAGQILWTQASLRKFWEFLLDLRKARSLGLLAISFHAARQPKQSNAWSSTSINPSAVGLSGLDYMKVYHDAPNTLFVRNALDLWQYLYQDESRQVKKIRMLKGSKLVLLDEVSQGIQIS</sequence>
<comment type="caution">
    <text evidence="2">The sequence shown here is derived from an EMBL/GenBank/DDBJ whole genome shotgun (WGS) entry which is preliminary data.</text>
</comment>
<proteinExistence type="predicted"/>
<accession>A0A8H4QKR9</accession>
<evidence type="ECO:0000313" key="3">
    <source>
        <dbReference type="Proteomes" id="UP000521872"/>
    </source>
</evidence>
<protein>
    <submittedName>
        <fullName evidence="2">Uncharacterized protein</fullName>
    </submittedName>
</protein>
<dbReference type="Proteomes" id="UP000521872">
    <property type="component" value="Unassembled WGS sequence"/>
</dbReference>
<feature type="region of interest" description="Disordered" evidence="1">
    <location>
        <begin position="138"/>
        <end position="172"/>
    </location>
</feature>
<reference evidence="2 3" key="1">
    <citation type="submission" date="2019-12" db="EMBL/GenBank/DDBJ databases">
        <authorList>
            <person name="Floudas D."/>
            <person name="Bentzer J."/>
            <person name="Ahren D."/>
            <person name="Johansson T."/>
            <person name="Persson P."/>
            <person name="Tunlid A."/>
        </authorList>
    </citation>
    <scope>NUCLEOTIDE SEQUENCE [LARGE SCALE GENOMIC DNA]</scope>
    <source>
        <strain evidence="2 3">CBS 102.39</strain>
    </source>
</reference>
<name>A0A8H4QKR9_9AGAR</name>
<organism evidence="2 3">
    <name type="scientific">Agrocybe pediades</name>
    <dbReference type="NCBI Taxonomy" id="84607"/>
    <lineage>
        <taxon>Eukaryota</taxon>
        <taxon>Fungi</taxon>
        <taxon>Dikarya</taxon>
        <taxon>Basidiomycota</taxon>
        <taxon>Agaricomycotina</taxon>
        <taxon>Agaricomycetes</taxon>
        <taxon>Agaricomycetidae</taxon>
        <taxon>Agaricales</taxon>
        <taxon>Agaricineae</taxon>
        <taxon>Strophariaceae</taxon>
        <taxon>Agrocybe</taxon>
    </lineage>
</organism>
<dbReference type="EMBL" id="JAACJL010000046">
    <property type="protein sequence ID" value="KAF4612859.1"/>
    <property type="molecule type" value="Genomic_DNA"/>
</dbReference>
<evidence type="ECO:0000256" key="1">
    <source>
        <dbReference type="SAM" id="MobiDB-lite"/>
    </source>
</evidence>
<dbReference type="AlphaFoldDB" id="A0A8H4QKR9"/>
<feature type="compositionally biased region" description="Polar residues" evidence="1">
    <location>
        <begin position="138"/>
        <end position="147"/>
    </location>
</feature>
<keyword evidence="3" id="KW-1185">Reference proteome</keyword>
<gene>
    <name evidence="2" type="ORF">D9613_011156</name>
</gene>
<evidence type="ECO:0000313" key="2">
    <source>
        <dbReference type="EMBL" id="KAF4612859.1"/>
    </source>
</evidence>